<name>A0ACB9ZA08_9PEZI</name>
<accession>A0ACB9ZA08</accession>
<dbReference type="Proteomes" id="UP001497700">
    <property type="component" value="Unassembled WGS sequence"/>
</dbReference>
<keyword evidence="2" id="KW-1185">Reference proteome</keyword>
<protein>
    <submittedName>
        <fullName evidence="1">Uncharacterized protein</fullName>
    </submittedName>
</protein>
<organism evidence="1 2">
    <name type="scientific">Hypoxylon rubiginosum</name>
    <dbReference type="NCBI Taxonomy" id="110542"/>
    <lineage>
        <taxon>Eukaryota</taxon>
        <taxon>Fungi</taxon>
        <taxon>Dikarya</taxon>
        <taxon>Ascomycota</taxon>
        <taxon>Pezizomycotina</taxon>
        <taxon>Sordariomycetes</taxon>
        <taxon>Xylariomycetidae</taxon>
        <taxon>Xylariales</taxon>
        <taxon>Hypoxylaceae</taxon>
        <taxon>Hypoxylon</taxon>
    </lineage>
</organism>
<comment type="caution">
    <text evidence="1">The sequence shown here is derived from an EMBL/GenBank/DDBJ whole genome shotgun (WGS) entry which is preliminary data.</text>
</comment>
<evidence type="ECO:0000313" key="2">
    <source>
        <dbReference type="Proteomes" id="UP001497700"/>
    </source>
</evidence>
<evidence type="ECO:0000313" key="1">
    <source>
        <dbReference type="EMBL" id="KAI4867944.1"/>
    </source>
</evidence>
<sequence>MLPNYLTYRRSLVKKDSISGTMADPVQPVQPVQPDLYSLPISPPNFDEVGKFYLAFCLTWTVLLFSGMGFLIANRNNPILKIRGLPLSLTAIICLHAYWILAQLTYPVGLTLPVIPAYDIQYFFMGIWFPMGIAMFHASNVRFLYVAKMQKQYAQSPNGRRKKSGCNGASTSWLCRFRNLDYPTRILIYIGLAMIVQVLLTVGMWLACRKYHPSFGVPGTELHPGTIAEQMTELSRGWEWWPTALWQVIWTWIVAPILIWRAWGIRDTLGWRFQTISCCIANLHATPMWLITMYVPAFTPMNQYFSPSEWIHLSVMFFEIFAVFVPCWLVVRQRNLRKKAADSNAKWETASRTAIRTSSSTEWKSASMLEKGLTIEFIDKELGDRLFTMSALEHVLNFNPGPLQEFSALRDFSGENVAFLTRVAKWKNSWPEAPDEDRIRDLFTRALVIYTDLISPRDAEFPINLSSQDLKYLEAIFERPARILCGEARVSPATPFSSDSSPGMSRRGSDNSSDPSEDHFELGEVAGRVQYAGTISDTFDVSVFDRAQAHVKYLVLTNTWPKFVREIQQQRRSGETERSDETGLSSSTLASRVSDFVRSLL</sequence>
<gene>
    <name evidence="1" type="ORF">F4820DRAFT_411794</name>
</gene>
<dbReference type="EMBL" id="MU393442">
    <property type="protein sequence ID" value="KAI4867944.1"/>
    <property type="molecule type" value="Genomic_DNA"/>
</dbReference>
<reference evidence="1 2" key="1">
    <citation type="journal article" date="2022" name="New Phytol.">
        <title>Ecological generalism drives hyperdiversity of secondary metabolite gene clusters in xylarialean endophytes.</title>
        <authorList>
            <person name="Franco M.E.E."/>
            <person name="Wisecaver J.H."/>
            <person name="Arnold A.E."/>
            <person name="Ju Y.M."/>
            <person name="Slot J.C."/>
            <person name="Ahrendt S."/>
            <person name="Moore L.P."/>
            <person name="Eastman K.E."/>
            <person name="Scott K."/>
            <person name="Konkel Z."/>
            <person name="Mondo S.J."/>
            <person name="Kuo A."/>
            <person name="Hayes R.D."/>
            <person name="Haridas S."/>
            <person name="Andreopoulos B."/>
            <person name="Riley R."/>
            <person name="LaButti K."/>
            <person name="Pangilinan J."/>
            <person name="Lipzen A."/>
            <person name="Amirebrahimi M."/>
            <person name="Yan J."/>
            <person name="Adam C."/>
            <person name="Keymanesh K."/>
            <person name="Ng V."/>
            <person name="Louie K."/>
            <person name="Northen T."/>
            <person name="Drula E."/>
            <person name="Henrissat B."/>
            <person name="Hsieh H.M."/>
            <person name="Youens-Clark K."/>
            <person name="Lutzoni F."/>
            <person name="Miadlikowska J."/>
            <person name="Eastwood D.C."/>
            <person name="Hamelin R.C."/>
            <person name="Grigoriev I.V."/>
            <person name="U'Ren J.M."/>
        </authorList>
    </citation>
    <scope>NUCLEOTIDE SEQUENCE [LARGE SCALE GENOMIC DNA]</scope>
    <source>
        <strain evidence="1 2">CBS 119005</strain>
    </source>
</reference>
<proteinExistence type="predicted"/>